<dbReference type="OrthoDB" id="9803916at2"/>
<evidence type="ECO:0000313" key="5">
    <source>
        <dbReference type="Proteomes" id="UP000325641"/>
    </source>
</evidence>
<keyword evidence="4" id="KW-0378">Hydrolase</keyword>
<organism evidence="4 5">
    <name type="scientific">Bradyrhizobium betae</name>
    <dbReference type="NCBI Taxonomy" id="244734"/>
    <lineage>
        <taxon>Bacteria</taxon>
        <taxon>Pseudomonadati</taxon>
        <taxon>Pseudomonadota</taxon>
        <taxon>Alphaproteobacteria</taxon>
        <taxon>Hyphomicrobiales</taxon>
        <taxon>Nitrobacteraceae</taxon>
        <taxon>Bradyrhizobium</taxon>
    </lineage>
</organism>
<keyword evidence="2" id="KW-0694">RNA-binding</keyword>
<evidence type="ECO:0000256" key="1">
    <source>
        <dbReference type="ARBA" id="ARBA00022839"/>
    </source>
</evidence>
<feature type="domain" description="Metallo-beta-lactamase" evidence="3">
    <location>
        <begin position="20"/>
        <end position="220"/>
    </location>
</feature>
<dbReference type="Gene3D" id="3.40.50.10710">
    <property type="entry name" value="Metallo-hydrolase/oxidoreductase"/>
    <property type="match status" value="1"/>
</dbReference>
<dbReference type="Pfam" id="PF12706">
    <property type="entry name" value="Lactamase_B_2"/>
    <property type="match status" value="1"/>
</dbReference>
<evidence type="ECO:0000259" key="3">
    <source>
        <dbReference type="SMART" id="SM00849"/>
    </source>
</evidence>
<keyword evidence="1" id="KW-0269">Exonuclease</keyword>
<sequence length="420" mass="46330">MTEMPSGFRGRIHRGTQQIGGTCVELEACGERILLDLGLPLDADELSETLLPDVAGLRGPDPALRAIVISHGHGDHWGLLPLCKPGVPVAMGAATARIMSAAAPFVPNFFAPDPAFELSDRRPIDIGPFRITPYLVDHSAYDAYAVLIEAAGRRLFYSGDIRAHGRKGALFERMVNHPPQGIDTMLMEGSSLGRLDADARFPNESEIEARLVESFGSPGFVAISASAQNIDRMVSIYRACKRAGRTLLLDIYAMEILRATGNANLPAPGWPNLSVYVPEYQRRQIKRTERFDLLEPYRKARIYREHIAEIGDKTVLLFRPAMMRDVQAANLWPKARAIWSQWDGYLKDGPGSKLKADLAELGVPFEVIHTSGHASIGDLKRLAGAIAPKALVPIHTFEGDKFTNFFQNVVRRADGEWWGV</sequence>
<dbReference type="KEGG" id="bbet:F8237_17060"/>
<dbReference type="InterPro" id="IPR001279">
    <property type="entry name" value="Metallo-B-lactamas"/>
</dbReference>
<dbReference type="Proteomes" id="UP000325641">
    <property type="component" value="Chromosome"/>
</dbReference>
<dbReference type="Gene3D" id="3.60.15.10">
    <property type="entry name" value="Ribonuclease Z/Hydroxyacylglutathione hydrolase-like"/>
    <property type="match status" value="1"/>
</dbReference>
<evidence type="ECO:0000313" key="4">
    <source>
        <dbReference type="EMBL" id="QFI77211.1"/>
    </source>
</evidence>
<dbReference type="PANTHER" id="PTHR43694:SF1">
    <property type="entry name" value="RIBONUCLEASE J"/>
    <property type="match status" value="1"/>
</dbReference>
<proteinExistence type="predicted"/>
<dbReference type="InterPro" id="IPR042173">
    <property type="entry name" value="RNase_J_2"/>
</dbReference>
<keyword evidence="1" id="KW-0540">Nuclease</keyword>
<dbReference type="GO" id="GO:0004527">
    <property type="term" value="F:exonuclease activity"/>
    <property type="evidence" value="ECO:0007669"/>
    <property type="project" value="UniProtKB-KW"/>
</dbReference>
<dbReference type="GO" id="GO:0003723">
    <property type="term" value="F:RNA binding"/>
    <property type="evidence" value="ECO:0007669"/>
    <property type="project" value="UniProtKB-KW"/>
</dbReference>
<name>A0A5P6PFY6_9BRAD</name>
<dbReference type="InterPro" id="IPR036866">
    <property type="entry name" value="RibonucZ/Hydroxyglut_hydro"/>
</dbReference>
<evidence type="ECO:0000256" key="2">
    <source>
        <dbReference type="ARBA" id="ARBA00022884"/>
    </source>
</evidence>
<dbReference type="SUPFAM" id="SSF56281">
    <property type="entry name" value="Metallo-hydrolase/oxidoreductase"/>
    <property type="match status" value="1"/>
</dbReference>
<dbReference type="AlphaFoldDB" id="A0A5P6PFY6"/>
<dbReference type="CDD" id="cd07732">
    <property type="entry name" value="metallo-hydrolase-like_MBL-fold"/>
    <property type="match status" value="1"/>
</dbReference>
<dbReference type="EMBL" id="CP044543">
    <property type="protein sequence ID" value="QFI77211.1"/>
    <property type="molecule type" value="Genomic_DNA"/>
</dbReference>
<dbReference type="PANTHER" id="PTHR43694">
    <property type="entry name" value="RIBONUCLEASE J"/>
    <property type="match status" value="1"/>
</dbReference>
<protein>
    <submittedName>
        <fullName evidence="4">MBL fold metallo-hydrolase</fullName>
    </submittedName>
</protein>
<accession>A0A5P6PFY6</accession>
<dbReference type="SMART" id="SM00849">
    <property type="entry name" value="Lactamase_B"/>
    <property type="match status" value="1"/>
</dbReference>
<reference evidence="5" key="1">
    <citation type="submission" date="2019-10" db="EMBL/GenBank/DDBJ databases">
        <title>Complete Genome Sequence of Bradyrhizobium betae type strain PL7HG1T.</title>
        <authorList>
            <person name="Bromfield E.S.P."/>
            <person name="Cloutier S."/>
        </authorList>
    </citation>
    <scope>NUCLEOTIDE SEQUENCE [LARGE SCALE GENOMIC DNA]</scope>
    <source>
        <strain evidence="5">PL7HG1</strain>
    </source>
</reference>
<gene>
    <name evidence="4" type="ORF">F8237_17060</name>
</gene>